<dbReference type="Proteomes" id="UP000677457">
    <property type="component" value="Unassembled WGS sequence"/>
</dbReference>
<dbReference type="Gene3D" id="3.90.79.10">
    <property type="entry name" value="Nucleoside Triphosphate Pyrophosphohydrolase"/>
    <property type="match status" value="1"/>
</dbReference>
<accession>A0A542XHJ4</accession>
<dbReference type="CDD" id="cd04699">
    <property type="entry name" value="NUDIX_MutT_Nudt1"/>
    <property type="match status" value="1"/>
</dbReference>
<evidence type="ECO:0000256" key="4">
    <source>
        <dbReference type="RuleBase" id="RU003476"/>
    </source>
</evidence>
<dbReference type="PANTHER" id="PTHR43046:SF16">
    <property type="entry name" value="ADP-RIBOSE PYROPHOSPHATASE YJHB-RELATED"/>
    <property type="match status" value="1"/>
</dbReference>
<evidence type="ECO:0000313" key="6">
    <source>
        <dbReference type="EMBL" id="GIM87854.1"/>
    </source>
</evidence>
<dbReference type="GO" id="GO:0016787">
    <property type="term" value="F:hydrolase activity"/>
    <property type="evidence" value="ECO:0007669"/>
    <property type="project" value="UniProtKB-KW"/>
</dbReference>
<dbReference type="InterPro" id="IPR020084">
    <property type="entry name" value="NUDIX_hydrolase_CS"/>
</dbReference>
<protein>
    <submittedName>
        <fullName evidence="7">ADP-ribose pyrophosphatase YjhB (NUDIX family)</fullName>
    </submittedName>
    <submittedName>
        <fullName evidence="6">NUDIX hydrolase</fullName>
    </submittedName>
</protein>
<dbReference type="EMBL" id="BOQM01000049">
    <property type="protein sequence ID" value="GIM87854.1"/>
    <property type="molecule type" value="Genomic_DNA"/>
</dbReference>
<dbReference type="Proteomes" id="UP000315983">
    <property type="component" value="Unassembled WGS sequence"/>
</dbReference>
<reference evidence="7 8" key="1">
    <citation type="submission" date="2019-06" db="EMBL/GenBank/DDBJ databases">
        <title>Sequencing the genomes of 1000 actinobacteria strains.</title>
        <authorList>
            <person name="Klenk H.-P."/>
        </authorList>
    </citation>
    <scope>NUCLEOTIDE SEQUENCE [LARGE SCALE GENOMIC DNA]</scope>
    <source>
        <strain evidence="7 8">DSM 44819</strain>
    </source>
</reference>
<dbReference type="GeneID" id="93769700"/>
<dbReference type="EMBL" id="VFOL01000001">
    <property type="protein sequence ID" value="TQL35304.1"/>
    <property type="molecule type" value="Genomic_DNA"/>
</dbReference>
<proteinExistence type="inferred from homology"/>
<keyword evidence="3 4" id="KW-0378">Hydrolase</keyword>
<evidence type="ECO:0000313" key="8">
    <source>
        <dbReference type="Proteomes" id="UP000315983"/>
    </source>
</evidence>
<sequence length="164" mass="18449">MPTACGDACRDVAVLRSADSRLRKDANMYRPHAFPVSVKGVCVRDGRVLLLRNEREEWELPGGKLELGEDPAACVGREISEETGWTVRVGPILDSWQYHIRHGIDVLIVTYGCFVDDDSPITVSSEHKEARLFAADEIAALPMPDGYRRSIHDWFTRLETPISR</sequence>
<organism evidence="7 8">
    <name type="scientific">Salinispora arenicola</name>
    <dbReference type="NCBI Taxonomy" id="168697"/>
    <lineage>
        <taxon>Bacteria</taxon>
        <taxon>Bacillati</taxon>
        <taxon>Actinomycetota</taxon>
        <taxon>Actinomycetes</taxon>
        <taxon>Micromonosporales</taxon>
        <taxon>Micromonosporaceae</taxon>
        <taxon>Salinispora</taxon>
    </lineage>
</organism>
<evidence type="ECO:0000256" key="1">
    <source>
        <dbReference type="ARBA" id="ARBA00001946"/>
    </source>
</evidence>
<dbReference type="InterPro" id="IPR000086">
    <property type="entry name" value="NUDIX_hydrolase_dom"/>
</dbReference>
<dbReference type="PRINTS" id="PR00502">
    <property type="entry name" value="NUDIXFAMILY"/>
</dbReference>
<evidence type="ECO:0000313" key="7">
    <source>
        <dbReference type="EMBL" id="TQL35304.1"/>
    </source>
</evidence>
<dbReference type="RefSeq" id="WP_142116081.1">
    <property type="nucleotide sequence ID" value="NZ_BOQM01000049.1"/>
</dbReference>
<name>A0A542XHJ4_SALAC</name>
<dbReference type="PROSITE" id="PS51462">
    <property type="entry name" value="NUDIX"/>
    <property type="match status" value="1"/>
</dbReference>
<dbReference type="AlphaFoldDB" id="A0A542XHJ4"/>
<dbReference type="SUPFAM" id="SSF55811">
    <property type="entry name" value="Nudix"/>
    <property type="match status" value="1"/>
</dbReference>
<dbReference type="InterPro" id="IPR015797">
    <property type="entry name" value="NUDIX_hydrolase-like_dom_sf"/>
</dbReference>
<evidence type="ECO:0000313" key="9">
    <source>
        <dbReference type="Proteomes" id="UP000677457"/>
    </source>
</evidence>
<comment type="similarity">
    <text evidence="2 4">Belongs to the Nudix hydrolase family.</text>
</comment>
<evidence type="ECO:0000256" key="3">
    <source>
        <dbReference type="ARBA" id="ARBA00022801"/>
    </source>
</evidence>
<reference evidence="6 9" key="2">
    <citation type="submission" date="2021-03" db="EMBL/GenBank/DDBJ databases">
        <title>Whole genome shotgun sequence of Salinispora arenicola NBRC 105043.</title>
        <authorList>
            <person name="Komaki H."/>
            <person name="Tamura T."/>
        </authorList>
    </citation>
    <scope>NUCLEOTIDE SEQUENCE [LARGE SCALE GENOMIC DNA]</scope>
    <source>
        <strain evidence="6 9">NBRC 105043</strain>
    </source>
</reference>
<comment type="cofactor">
    <cofactor evidence="1">
        <name>Mg(2+)</name>
        <dbReference type="ChEBI" id="CHEBI:18420"/>
    </cofactor>
</comment>
<evidence type="ECO:0000259" key="5">
    <source>
        <dbReference type="PROSITE" id="PS51462"/>
    </source>
</evidence>
<keyword evidence="9" id="KW-1185">Reference proteome</keyword>
<gene>
    <name evidence="7" type="ORF">FB564_0345</name>
    <name evidence="6" type="ORF">Sar04_45900</name>
</gene>
<dbReference type="Pfam" id="PF00293">
    <property type="entry name" value="NUDIX"/>
    <property type="match status" value="1"/>
</dbReference>
<dbReference type="PROSITE" id="PS00893">
    <property type="entry name" value="NUDIX_BOX"/>
    <property type="match status" value="1"/>
</dbReference>
<dbReference type="PANTHER" id="PTHR43046">
    <property type="entry name" value="GDP-MANNOSE MANNOSYL HYDROLASE"/>
    <property type="match status" value="1"/>
</dbReference>
<dbReference type="InterPro" id="IPR020476">
    <property type="entry name" value="Nudix_hydrolase"/>
</dbReference>
<feature type="domain" description="Nudix hydrolase" evidence="5">
    <location>
        <begin position="28"/>
        <end position="157"/>
    </location>
</feature>
<comment type="caution">
    <text evidence="7">The sequence shown here is derived from an EMBL/GenBank/DDBJ whole genome shotgun (WGS) entry which is preliminary data.</text>
</comment>
<evidence type="ECO:0000256" key="2">
    <source>
        <dbReference type="ARBA" id="ARBA00005582"/>
    </source>
</evidence>